<feature type="signal peptide" evidence="2">
    <location>
        <begin position="1"/>
        <end position="22"/>
    </location>
</feature>
<dbReference type="PANTHER" id="PTHR33376">
    <property type="match status" value="1"/>
</dbReference>
<gene>
    <name evidence="4" type="ORF">DO021_00215</name>
    <name evidence="3" type="ORF">EYB58_08230</name>
</gene>
<dbReference type="Gene3D" id="3.40.190.170">
    <property type="entry name" value="Bacterial extracellular solute-binding protein, family 7"/>
    <property type="match status" value="1"/>
</dbReference>
<dbReference type="EMBL" id="QLNI01000001">
    <property type="protein sequence ID" value="RAM03887.1"/>
    <property type="molecule type" value="Genomic_DNA"/>
</dbReference>
<keyword evidence="1 2" id="KW-0732">Signal</keyword>
<evidence type="ECO:0000313" key="5">
    <source>
        <dbReference type="Proteomes" id="UP000248798"/>
    </source>
</evidence>
<evidence type="ECO:0000313" key="4">
    <source>
        <dbReference type="EMBL" id="RAM03887.1"/>
    </source>
</evidence>
<sequence length="329" mass="36564">MKKWSVLIAFLLCLSWVFHASAKTTLRYANFFPPTHIQSQLAESWCKEVEKRTNGDVVIQYFPASTLTKAPQTYDGVVQGITDIGMTALGYSRGRFPVAEAIDLPMGYTSGVQATAVANAMYEKFKPEEFNESHILFFHAHGPGLIHTRDKGINTLEDLKGLKIRSTGTSGLVMDALGASPVGKSMRECYQMLQKGVVDGSCHPIESNKGWKLGEVVHYMIQNFSTAYTTTFGVFMNKNQWDKLTPEQQSAITQISLEWAVKHGEAWDESDKAGMAFFKEKGGVVIPQSEEESEKWRGAARPVLDNYIKKVSEKGVDGKAVVDFIKSNM</sequence>
<dbReference type="InterPro" id="IPR018389">
    <property type="entry name" value="DctP_fam"/>
</dbReference>
<dbReference type="NCBIfam" id="NF037995">
    <property type="entry name" value="TRAP_S1"/>
    <property type="match status" value="1"/>
</dbReference>
<dbReference type="OrthoDB" id="8912194at2"/>
<name>A0A328FLH6_9BACT</name>
<dbReference type="CDD" id="cd13665">
    <property type="entry name" value="PBP2_TRAP_Dctp3_4"/>
    <property type="match status" value="1"/>
</dbReference>
<proteinExistence type="predicted"/>
<evidence type="ECO:0000256" key="1">
    <source>
        <dbReference type="ARBA" id="ARBA00022729"/>
    </source>
</evidence>
<reference evidence="4 5" key="1">
    <citation type="submission" date="2018-06" db="EMBL/GenBank/DDBJ databases">
        <title>Complete Genome Sequence of Desulfobacter hydrogenophilus (DSM3380).</title>
        <authorList>
            <person name="Marietou A."/>
            <person name="Schreiber L."/>
            <person name="Marshall I."/>
            <person name="Jorgensen B."/>
        </authorList>
    </citation>
    <scope>NUCLEOTIDE SEQUENCE [LARGE SCALE GENOMIC DNA]</scope>
    <source>
        <strain evidence="4 5">DSM 3380</strain>
    </source>
</reference>
<evidence type="ECO:0000313" key="6">
    <source>
        <dbReference type="Proteomes" id="UP000293902"/>
    </source>
</evidence>
<organism evidence="4 5">
    <name type="scientific">Desulfobacter hydrogenophilus</name>
    <dbReference type="NCBI Taxonomy" id="2291"/>
    <lineage>
        <taxon>Bacteria</taxon>
        <taxon>Pseudomonadati</taxon>
        <taxon>Thermodesulfobacteriota</taxon>
        <taxon>Desulfobacteria</taxon>
        <taxon>Desulfobacterales</taxon>
        <taxon>Desulfobacteraceae</taxon>
        <taxon>Desulfobacter</taxon>
    </lineage>
</organism>
<dbReference type="PANTHER" id="PTHR33376:SF15">
    <property type="entry name" value="BLL6794 PROTEIN"/>
    <property type="match status" value="1"/>
</dbReference>
<feature type="chain" id="PRO_5030063026" evidence="2">
    <location>
        <begin position="23"/>
        <end position="329"/>
    </location>
</feature>
<dbReference type="AlphaFoldDB" id="A0A328FLH6"/>
<reference evidence="3 6" key="2">
    <citation type="submission" date="2019-02" db="EMBL/GenBank/DDBJ databases">
        <title>Complete genome sequence of Desulfobacter hydrogenophilus AcRS1.</title>
        <authorList>
            <person name="Marietou A."/>
            <person name="Lund M.B."/>
            <person name="Marshall I.P.G."/>
            <person name="Schreiber L."/>
            <person name="Jorgensen B."/>
        </authorList>
    </citation>
    <scope>NUCLEOTIDE SEQUENCE [LARGE SCALE GENOMIC DNA]</scope>
    <source>
        <strain evidence="3 6">AcRS1</strain>
    </source>
</reference>
<keyword evidence="6" id="KW-1185">Reference proteome</keyword>
<evidence type="ECO:0000256" key="2">
    <source>
        <dbReference type="SAM" id="SignalP"/>
    </source>
</evidence>
<evidence type="ECO:0000313" key="3">
    <source>
        <dbReference type="EMBL" id="QBH12902.1"/>
    </source>
</evidence>
<dbReference type="Proteomes" id="UP000248798">
    <property type="component" value="Unassembled WGS sequence"/>
</dbReference>
<dbReference type="SUPFAM" id="SSF53850">
    <property type="entry name" value="Periplasmic binding protein-like II"/>
    <property type="match status" value="1"/>
</dbReference>
<dbReference type="Proteomes" id="UP000293902">
    <property type="component" value="Chromosome"/>
</dbReference>
<accession>A0A328FLH6</accession>
<dbReference type="GO" id="GO:0055085">
    <property type="term" value="P:transmembrane transport"/>
    <property type="evidence" value="ECO:0007669"/>
    <property type="project" value="InterPro"/>
</dbReference>
<dbReference type="RefSeq" id="WP_111952514.1">
    <property type="nucleotide sequence ID" value="NZ_CP036313.1"/>
</dbReference>
<protein>
    <submittedName>
        <fullName evidence="4">C4-dicarboxylate ABC transporter substrate-binding protein</fullName>
    </submittedName>
    <submittedName>
        <fullName evidence="3">TRAP transporter substrate-binding protein</fullName>
    </submittedName>
</protein>
<dbReference type="Pfam" id="PF03480">
    <property type="entry name" value="DctP"/>
    <property type="match status" value="1"/>
</dbReference>
<dbReference type="InterPro" id="IPR038404">
    <property type="entry name" value="TRAP_DctP_sf"/>
</dbReference>
<dbReference type="EMBL" id="CP036313">
    <property type="protein sequence ID" value="QBH12902.1"/>
    <property type="molecule type" value="Genomic_DNA"/>
</dbReference>